<dbReference type="SUPFAM" id="SSF55874">
    <property type="entry name" value="ATPase domain of HSP90 chaperone/DNA topoisomerase II/histidine kinase"/>
    <property type="match status" value="1"/>
</dbReference>
<dbReference type="InterPro" id="IPR005467">
    <property type="entry name" value="His_kinase_dom"/>
</dbReference>
<dbReference type="Gene3D" id="1.10.287.130">
    <property type="match status" value="1"/>
</dbReference>
<protein>
    <recommendedName>
        <fullName evidence="11">Sensory/regulatory protein RpfC</fullName>
        <ecNumber evidence="3">2.7.13.3</ecNumber>
    </recommendedName>
</protein>
<dbReference type="SUPFAM" id="SSF158472">
    <property type="entry name" value="HAMP domain-like"/>
    <property type="match status" value="1"/>
</dbReference>
<evidence type="ECO:0000256" key="3">
    <source>
        <dbReference type="ARBA" id="ARBA00012438"/>
    </source>
</evidence>
<dbReference type="Pfam" id="PF00512">
    <property type="entry name" value="HisKA"/>
    <property type="match status" value="1"/>
</dbReference>
<dbReference type="SMART" id="SM00448">
    <property type="entry name" value="REC"/>
    <property type="match status" value="1"/>
</dbReference>
<feature type="domain" description="Response regulatory" evidence="14">
    <location>
        <begin position="635"/>
        <end position="752"/>
    </location>
</feature>
<evidence type="ECO:0000313" key="16">
    <source>
        <dbReference type="EMBL" id="OFI33538.1"/>
    </source>
</evidence>
<dbReference type="GO" id="GO:0016020">
    <property type="term" value="C:membrane"/>
    <property type="evidence" value="ECO:0007669"/>
    <property type="project" value="UniProtKB-SubCell"/>
</dbReference>
<dbReference type="CDD" id="cd06225">
    <property type="entry name" value="HAMP"/>
    <property type="match status" value="1"/>
</dbReference>
<keyword evidence="9" id="KW-0902">Two-component regulatory system</keyword>
<keyword evidence="17" id="KW-1185">Reference proteome</keyword>
<gene>
    <name evidence="16" type="ORF">BFC17_04580</name>
</gene>
<evidence type="ECO:0000256" key="1">
    <source>
        <dbReference type="ARBA" id="ARBA00000085"/>
    </source>
</evidence>
<feature type="domain" description="Histidine kinase" evidence="13">
    <location>
        <begin position="388"/>
        <end position="611"/>
    </location>
</feature>
<evidence type="ECO:0000256" key="12">
    <source>
        <dbReference type="PROSITE-ProRule" id="PRU00169"/>
    </source>
</evidence>
<feature type="modified residue" description="4-aspartylphosphate" evidence="12">
    <location>
        <position position="685"/>
    </location>
</feature>
<dbReference type="PRINTS" id="PR00344">
    <property type="entry name" value="BCTRLSENSOR"/>
</dbReference>
<dbReference type="SMART" id="SM00387">
    <property type="entry name" value="HATPase_c"/>
    <property type="match status" value="1"/>
</dbReference>
<dbReference type="PANTHER" id="PTHR45339">
    <property type="entry name" value="HYBRID SIGNAL TRANSDUCTION HISTIDINE KINASE J"/>
    <property type="match status" value="1"/>
</dbReference>
<dbReference type="InterPro" id="IPR004358">
    <property type="entry name" value="Sig_transdc_His_kin-like_C"/>
</dbReference>
<dbReference type="FunFam" id="3.30.565.10:FF:000010">
    <property type="entry name" value="Sensor histidine kinase RcsC"/>
    <property type="match status" value="1"/>
</dbReference>
<dbReference type="Pfam" id="PF02518">
    <property type="entry name" value="HATPase_c"/>
    <property type="match status" value="1"/>
</dbReference>
<accession>A0A1E8FD78</accession>
<keyword evidence="7" id="KW-0418">Kinase</keyword>
<dbReference type="CDD" id="cd17546">
    <property type="entry name" value="REC_hyHK_CKI1_RcsC-like"/>
    <property type="match status" value="1"/>
</dbReference>
<dbReference type="RefSeq" id="WP_070177914.1">
    <property type="nucleotide sequence ID" value="NZ_BMJR01000002.1"/>
</dbReference>
<dbReference type="InterPro" id="IPR011006">
    <property type="entry name" value="CheY-like_superfamily"/>
</dbReference>
<dbReference type="Gene3D" id="6.10.340.10">
    <property type="match status" value="1"/>
</dbReference>
<comment type="subunit">
    <text evidence="10">At low DSF concentrations, interacts with RpfF.</text>
</comment>
<evidence type="ECO:0000313" key="17">
    <source>
        <dbReference type="Proteomes" id="UP000176037"/>
    </source>
</evidence>
<dbReference type="GO" id="GO:0000155">
    <property type="term" value="F:phosphorelay sensor kinase activity"/>
    <property type="evidence" value="ECO:0007669"/>
    <property type="project" value="InterPro"/>
</dbReference>
<sequence length="757" mass="83820">MQIAPRNSLEVKSVVALLLLLALVGFLLYTIENDIEALFEEVNSAEEIARTNVNVLDLNKTVESMQRNVSVYGVSGSKAIFDKLTNNNQLIQRRLLELTEQTDDEQMKSIIDDLFSLTIRYKENLTVLPKRYQIKSDFANKILPAAYQSFDLTLTSALERTNGSGDRALLLESMALWAKANHAASLFLSNKEYSQRRNVVTYIAAMEGISAQLSAAFLQQNPEWPEMVIQATTNYQNNFEKATQANRNYAALVNVVMAGDAVEFTTLVDKLTDYTSTKFNRMQQNITELSNENNKLLGNSLIAAAVLCILFALVFHFYITRAIKSLANTFQQFIQGDFSASVAGGQRPDEIGLLAQAAIKFRDLSQRLIDAKTDAENTSRIKSEFLANMSHEIRTPMNGILGMAQTLSHSELTPQQREMLGVINSSGKSLLAILNDILDLSKLEAHKVELESAPFTLDEICFELQNMFASVAEQKGITLKLPARGSLQATVLSDQLRLKQVMINLLSNAIKFTEKGTVSVIISEQARSEQSITYTITIRDTGIGIPSTAIDSLTEAFTQADTSITRSFGGTGLGLAITSNILNLFNTQLEISSRLGEGAAFYFTLRLPLAPVIESAAEHPVLQTVDELIPDRQLKVLIVDDSQINQMVIESLLATLKQQSVTCVMDGREALNALQSSAFDIVFMDMQMPVMDGISATKAIREDDRLNRQYIIGLSANVMLEDRQKCLDAGMNDFLGKPLLREELSAALNRYIEFTSA</sequence>
<dbReference type="Pfam" id="PF00672">
    <property type="entry name" value="HAMP"/>
    <property type="match status" value="1"/>
</dbReference>
<dbReference type="InterPro" id="IPR003661">
    <property type="entry name" value="HisK_dim/P_dom"/>
</dbReference>
<comment type="caution">
    <text evidence="16">The sequence shown here is derived from an EMBL/GenBank/DDBJ whole genome shotgun (WGS) entry which is preliminary data.</text>
</comment>
<dbReference type="Gene3D" id="3.30.565.10">
    <property type="entry name" value="Histidine kinase-like ATPase, C-terminal domain"/>
    <property type="match status" value="1"/>
</dbReference>
<dbReference type="SMART" id="SM00388">
    <property type="entry name" value="HisKA"/>
    <property type="match status" value="1"/>
</dbReference>
<keyword evidence="8" id="KW-0067">ATP-binding</keyword>
<dbReference type="EMBL" id="MJIC01000015">
    <property type="protein sequence ID" value="OFI33538.1"/>
    <property type="molecule type" value="Genomic_DNA"/>
</dbReference>
<dbReference type="PROSITE" id="PS50109">
    <property type="entry name" value="HIS_KIN"/>
    <property type="match status" value="1"/>
</dbReference>
<keyword evidence="5" id="KW-0808">Transferase</keyword>
<dbReference type="InterPro" id="IPR036890">
    <property type="entry name" value="HATPase_C_sf"/>
</dbReference>
<dbReference type="AlphaFoldDB" id="A0A1E8FD78"/>
<dbReference type="STRING" id="1856405.BFC17_04580"/>
<keyword evidence="6" id="KW-0547">Nucleotide-binding</keyword>
<dbReference type="EC" id="2.7.13.3" evidence="3"/>
<evidence type="ECO:0000256" key="11">
    <source>
        <dbReference type="ARBA" id="ARBA00068150"/>
    </source>
</evidence>
<feature type="domain" description="HAMP" evidence="15">
    <location>
        <begin position="317"/>
        <end position="370"/>
    </location>
</feature>
<comment type="catalytic activity">
    <reaction evidence="1">
        <text>ATP + protein L-histidine = ADP + protein N-phospho-L-histidine.</text>
        <dbReference type="EC" id="2.7.13.3"/>
    </reaction>
</comment>
<evidence type="ECO:0000256" key="4">
    <source>
        <dbReference type="ARBA" id="ARBA00022553"/>
    </source>
</evidence>
<dbReference type="Pfam" id="PF00072">
    <property type="entry name" value="Response_reg"/>
    <property type="match status" value="1"/>
</dbReference>
<keyword evidence="4 12" id="KW-0597">Phosphoprotein</keyword>
<evidence type="ECO:0000256" key="10">
    <source>
        <dbReference type="ARBA" id="ARBA00064003"/>
    </source>
</evidence>
<dbReference type="CDD" id="cd00082">
    <property type="entry name" value="HisKA"/>
    <property type="match status" value="1"/>
</dbReference>
<evidence type="ECO:0000256" key="5">
    <source>
        <dbReference type="ARBA" id="ARBA00022679"/>
    </source>
</evidence>
<dbReference type="PROSITE" id="PS50885">
    <property type="entry name" value="HAMP"/>
    <property type="match status" value="1"/>
</dbReference>
<dbReference type="Gene3D" id="3.40.50.2300">
    <property type="match status" value="1"/>
</dbReference>
<organism evidence="16 17">
    <name type="scientific">Alteromonas lipolytica</name>
    <dbReference type="NCBI Taxonomy" id="1856405"/>
    <lineage>
        <taxon>Bacteria</taxon>
        <taxon>Pseudomonadati</taxon>
        <taxon>Pseudomonadota</taxon>
        <taxon>Gammaproteobacteria</taxon>
        <taxon>Alteromonadales</taxon>
        <taxon>Alteromonadaceae</taxon>
        <taxon>Alteromonas/Salinimonas group</taxon>
        <taxon>Alteromonas</taxon>
    </lineage>
</organism>
<name>A0A1E8FD78_9ALTE</name>
<evidence type="ECO:0000259" key="13">
    <source>
        <dbReference type="PROSITE" id="PS50109"/>
    </source>
</evidence>
<dbReference type="Proteomes" id="UP000176037">
    <property type="component" value="Unassembled WGS sequence"/>
</dbReference>
<dbReference type="InterPro" id="IPR003594">
    <property type="entry name" value="HATPase_dom"/>
</dbReference>
<dbReference type="GO" id="GO:0005524">
    <property type="term" value="F:ATP binding"/>
    <property type="evidence" value="ECO:0007669"/>
    <property type="project" value="UniProtKB-KW"/>
</dbReference>
<reference evidence="16 17" key="1">
    <citation type="submission" date="2016-09" db="EMBL/GenBank/DDBJ databases">
        <title>Alteromonas lipolytica, a new species isolated from sea water.</title>
        <authorList>
            <person name="Wu Y.-H."/>
            <person name="Cheng H."/>
            <person name="Xu X.-W."/>
        </authorList>
    </citation>
    <scope>NUCLEOTIDE SEQUENCE [LARGE SCALE GENOMIC DNA]</scope>
    <source>
        <strain evidence="16 17">JW12</strain>
    </source>
</reference>
<dbReference type="InterPro" id="IPR003660">
    <property type="entry name" value="HAMP_dom"/>
</dbReference>
<dbReference type="FunFam" id="1.10.287.130:FF:000002">
    <property type="entry name" value="Two-component osmosensing histidine kinase"/>
    <property type="match status" value="1"/>
</dbReference>
<proteinExistence type="predicted"/>
<comment type="subcellular location">
    <subcellularLocation>
        <location evidence="2">Membrane</location>
    </subcellularLocation>
</comment>
<dbReference type="PANTHER" id="PTHR45339:SF1">
    <property type="entry name" value="HYBRID SIGNAL TRANSDUCTION HISTIDINE KINASE J"/>
    <property type="match status" value="1"/>
</dbReference>
<dbReference type="OrthoDB" id="9810730at2"/>
<evidence type="ECO:0000259" key="14">
    <source>
        <dbReference type="PROSITE" id="PS50110"/>
    </source>
</evidence>
<evidence type="ECO:0000259" key="15">
    <source>
        <dbReference type="PROSITE" id="PS50885"/>
    </source>
</evidence>
<dbReference type="CDD" id="cd16922">
    <property type="entry name" value="HATPase_EvgS-ArcB-TorS-like"/>
    <property type="match status" value="1"/>
</dbReference>
<dbReference type="InterPro" id="IPR001789">
    <property type="entry name" value="Sig_transdc_resp-reg_receiver"/>
</dbReference>
<dbReference type="PROSITE" id="PS50110">
    <property type="entry name" value="RESPONSE_REGULATORY"/>
    <property type="match status" value="1"/>
</dbReference>
<dbReference type="InterPro" id="IPR036097">
    <property type="entry name" value="HisK_dim/P_sf"/>
</dbReference>
<evidence type="ECO:0000256" key="2">
    <source>
        <dbReference type="ARBA" id="ARBA00004370"/>
    </source>
</evidence>
<evidence type="ECO:0000256" key="9">
    <source>
        <dbReference type="ARBA" id="ARBA00023012"/>
    </source>
</evidence>
<evidence type="ECO:0000256" key="7">
    <source>
        <dbReference type="ARBA" id="ARBA00022777"/>
    </source>
</evidence>
<dbReference type="SUPFAM" id="SSF52172">
    <property type="entry name" value="CheY-like"/>
    <property type="match status" value="1"/>
</dbReference>
<evidence type="ECO:0000256" key="6">
    <source>
        <dbReference type="ARBA" id="ARBA00022741"/>
    </source>
</evidence>
<dbReference type="SUPFAM" id="SSF47384">
    <property type="entry name" value="Homodimeric domain of signal transducing histidine kinase"/>
    <property type="match status" value="1"/>
</dbReference>
<evidence type="ECO:0000256" key="8">
    <source>
        <dbReference type="ARBA" id="ARBA00022840"/>
    </source>
</evidence>